<sequence length="105" mass="12152">MKKLVNDYLPLTHTTYFILLSLLKPLHGYGIMQKVEEISNGEVKLGPGTLYGALKKLEKDMLITKINGAERKKNYILTNFGKEILEAEYKRLERMIHISKHILHD</sequence>
<keyword evidence="3" id="KW-1185">Reference proteome</keyword>
<dbReference type="InterPro" id="IPR005149">
    <property type="entry name" value="Tscrpt_reg_PadR_N"/>
</dbReference>
<dbReference type="RefSeq" id="WP_377933107.1">
    <property type="nucleotide sequence ID" value="NZ_JBHUMF010000010.1"/>
</dbReference>
<name>A0ABW5RND8_9BACI</name>
<evidence type="ECO:0000313" key="2">
    <source>
        <dbReference type="EMBL" id="MFD2680009.1"/>
    </source>
</evidence>
<dbReference type="InterPro" id="IPR036390">
    <property type="entry name" value="WH_DNA-bd_sf"/>
</dbReference>
<dbReference type="PANTHER" id="PTHR33169:SF13">
    <property type="entry name" value="PADR-FAMILY TRANSCRIPTIONAL REGULATOR"/>
    <property type="match status" value="1"/>
</dbReference>
<dbReference type="InterPro" id="IPR052509">
    <property type="entry name" value="Metal_resp_DNA-bind_regulator"/>
</dbReference>
<evidence type="ECO:0000313" key="3">
    <source>
        <dbReference type="Proteomes" id="UP001597506"/>
    </source>
</evidence>
<feature type="domain" description="Transcription regulator PadR N-terminal" evidence="1">
    <location>
        <begin position="20"/>
        <end position="86"/>
    </location>
</feature>
<accession>A0ABW5RND8</accession>
<dbReference type="Gene3D" id="1.10.10.10">
    <property type="entry name" value="Winged helix-like DNA-binding domain superfamily/Winged helix DNA-binding domain"/>
    <property type="match status" value="1"/>
</dbReference>
<proteinExistence type="predicted"/>
<comment type="caution">
    <text evidence="2">The sequence shown here is derived from an EMBL/GenBank/DDBJ whole genome shotgun (WGS) entry which is preliminary data.</text>
</comment>
<gene>
    <name evidence="2" type="ORF">ACFSUL_04500</name>
</gene>
<dbReference type="Proteomes" id="UP001597506">
    <property type="component" value="Unassembled WGS sequence"/>
</dbReference>
<dbReference type="InterPro" id="IPR036388">
    <property type="entry name" value="WH-like_DNA-bd_sf"/>
</dbReference>
<protein>
    <submittedName>
        <fullName evidence="2">PadR family transcriptional regulator</fullName>
    </submittedName>
</protein>
<dbReference type="SUPFAM" id="SSF46785">
    <property type="entry name" value="Winged helix' DNA-binding domain"/>
    <property type="match status" value="1"/>
</dbReference>
<dbReference type="Pfam" id="PF03551">
    <property type="entry name" value="PadR"/>
    <property type="match status" value="1"/>
</dbReference>
<dbReference type="EMBL" id="JBHUMF010000010">
    <property type="protein sequence ID" value="MFD2680009.1"/>
    <property type="molecule type" value="Genomic_DNA"/>
</dbReference>
<evidence type="ECO:0000259" key="1">
    <source>
        <dbReference type="Pfam" id="PF03551"/>
    </source>
</evidence>
<dbReference type="PANTHER" id="PTHR33169">
    <property type="entry name" value="PADR-FAMILY TRANSCRIPTIONAL REGULATOR"/>
    <property type="match status" value="1"/>
</dbReference>
<organism evidence="2 3">
    <name type="scientific">Bacillus seohaeanensis</name>
    <dbReference type="NCBI Taxonomy" id="284580"/>
    <lineage>
        <taxon>Bacteria</taxon>
        <taxon>Bacillati</taxon>
        <taxon>Bacillota</taxon>
        <taxon>Bacilli</taxon>
        <taxon>Bacillales</taxon>
        <taxon>Bacillaceae</taxon>
        <taxon>Bacillus</taxon>
    </lineage>
</organism>
<reference evidence="3" key="1">
    <citation type="journal article" date="2019" name="Int. J. Syst. Evol. Microbiol.">
        <title>The Global Catalogue of Microorganisms (GCM) 10K type strain sequencing project: providing services to taxonomists for standard genome sequencing and annotation.</title>
        <authorList>
            <consortium name="The Broad Institute Genomics Platform"/>
            <consortium name="The Broad Institute Genome Sequencing Center for Infectious Disease"/>
            <person name="Wu L."/>
            <person name="Ma J."/>
        </authorList>
    </citation>
    <scope>NUCLEOTIDE SEQUENCE [LARGE SCALE GENOMIC DNA]</scope>
    <source>
        <strain evidence="3">KCTC 3913</strain>
    </source>
</reference>